<reference evidence="4" key="2">
    <citation type="submission" date="2011-02" db="EMBL/GenBank/DDBJ databases">
        <authorList>
            <person name="MacLean D."/>
        </authorList>
    </citation>
    <scope>NUCLEOTIDE SEQUENCE</scope>
</reference>
<sequence>MVKYPVILSLATLGNVAAEISKSETIPTGDTFDVIALGDWGAPLSTSNVAAQGAVATIMALWLEQNAYSDVFDLGDSLYWNGVIAENSVGRMQESFENVYTKVIEKQVCWSGVYGNHDLAGGAYLCIKPDVNITTDNPTRIACDKPSDVKAALQQHVDGQRSYAQHNKLWHPKTPFYMRTFQKGQVTVDAFFVDMNSARVNGVSNICCQCYGQTDTKDCESVVIGHPRCADGKKDIAEACIRVLDGWEAESLKLLQDKACSSKADHKVLISHYNVLLHLTEERRDQWIKTLTTCGVTLSVSGHTHGMAQHEHSGITFVTSGNGGGRPAEDVFEPVLGTTVWKPTNLNYGFTALSFTKESIVVQYVVLKDGSKIGATTAGNQIEGYQVLHSITLPKAGAPQGRPNLCL</sequence>
<dbReference type="InterPro" id="IPR029052">
    <property type="entry name" value="Metallo-depent_PP-like"/>
</dbReference>
<keyword evidence="2" id="KW-0378">Hydrolase</keyword>
<evidence type="ECO:0000313" key="4">
    <source>
        <dbReference type="EMBL" id="CCA24683.1"/>
    </source>
</evidence>
<reference evidence="4" key="1">
    <citation type="journal article" date="2011" name="PLoS Biol.">
        <title>Gene gain and loss during evolution of obligate parasitism in the white rust pathogen of Arabidopsis thaliana.</title>
        <authorList>
            <person name="Kemen E."/>
            <person name="Gardiner A."/>
            <person name="Schultz-Larsen T."/>
            <person name="Kemen A.C."/>
            <person name="Balmuth A.L."/>
            <person name="Robert-Seilaniantz A."/>
            <person name="Bailey K."/>
            <person name="Holub E."/>
            <person name="Studholme D.J."/>
            <person name="Maclean D."/>
            <person name="Jones J.D."/>
        </authorList>
    </citation>
    <scope>NUCLEOTIDE SEQUENCE</scope>
</reference>
<dbReference type="EMBL" id="FR824297">
    <property type="protein sequence ID" value="CCA24683.1"/>
    <property type="molecule type" value="Genomic_DNA"/>
</dbReference>
<dbReference type="PANTHER" id="PTHR10161:SF14">
    <property type="entry name" value="TARTRATE-RESISTANT ACID PHOSPHATASE TYPE 5"/>
    <property type="match status" value="1"/>
</dbReference>
<organism evidence="4">
    <name type="scientific">Albugo laibachii Nc14</name>
    <dbReference type="NCBI Taxonomy" id="890382"/>
    <lineage>
        <taxon>Eukaryota</taxon>
        <taxon>Sar</taxon>
        <taxon>Stramenopiles</taxon>
        <taxon>Oomycota</taxon>
        <taxon>Peronosporomycetes</taxon>
        <taxon>Albuginales</taxon>
        <taxon>Albuginaceae</taxon>
        <taxon>Albugo</taxon>
    </lineage>
</organism>
<evidence type="ECO:0000256" key="3">
    <source>
        <dbReference type="SAM" id="SignalP"/>
    </source>
</evidence>
<gene>
    <name evidence="4" type="primary">AlNc14C252G9671</name>
    <name evidence="4" type="ORF">ALNC14_108270</name>
</gene>
<dbReference type="HOGENOM" id="CLU_027247_1_0_1"/>
<evidence type="ECO:0000256" key="1">
    <source>
        <dbReference type="ARBA" id="ARBA00022729"/>
    </source>
</evidence>
<accession>F0WTJ2</accession>
<dbReference type="PANTHER" id="PTHR10161">
    <property type="entry name" value="TARTRATE-RESISTANT ACID PHOSPHATASE TYPE 5"/>
    <property type="match status" value="1"/>
</dbReference>
<feature type="signal peptide" evidence="3">
    <location>
        <begin position="1"/>
        <end position="18"/>
    </location>
</feature>
<keyword evidence="1 3" id="KW-0732">Signal</keyword>
<dbReference type="GO" id="GO:0016787">
    <property type="term" value="F:hydrolase activity"/>
    <property type="evidence" value="ECO:0007669"/>
    <property type="project" value="UniProtKB-KW"/>
</dbReference>
<name>F0WTJ2_9STRA</name>
<dbReference type="SUPFAM" id="SSF56300">
    <property type="entry name" value="Metallo-dependent phosphatases"/>
    <property type="match status" value="1"/>
</dbReference>
<protein>
    <submittedName>
        <fullName evidence="4">Uncharacterized protein AlNc14C252G9671</fullName>
    </submittedName>
</protein>
<feature type="chain" id="PRO_5003259919" evidence="3">
    <location>
        <begin position="19"/>
        <end position="407"/>
    </location>
</feature>
<dbReference type="AlphaFoldDB" id="F0WTJ2"/>
<proteinExistence type="predicted"/>
<evidence type="ECO:0000256" key="2">
    <source>
        <dbReference type="ARBA" id="ARBA00022801"/>
    </source>
</evidence>
<dbReference type="Gene3D" id="3.60.21.10">
    <property type="match status" value="1"/>
</dbReference>
<dbReference type="InterPro" id="IPR051558">
    <property type="entry name" value="Metallophosphoesterase_PAP"/>
</dbReference>